<name>A0A3B0VGL3_9ZZZZ</name>
<reference evidence="1" key="1">
    <citation type="submission" date="2018-06" db="EMBL/GenBank/DDBJ databases">
        <authorList>
            <person name="Zhirakovskaya E."/>
        </authorList>
    </citation>
    <scope>NUCLEOTIDE SEQUENCE</scope>
</reference>
<gene>
    <name evidence="1" type="ORF">MNBD_DELTA04-1475</name>
</gene>
<sequence>MISKIILESVIDRPAVRSGEDQQMRLFVNNAINSTYCLEYYLKPLRIQDNNKSKWGAIGMTHSKRWPGSS</sequence>
<evidence type="ECO:0000313" key="1">
    <source>
        <dbReference type="EMBL" id="VAW39790.1"/>
    </source>
</evidence>
<proteinExistence type="predicted"/>
<dbReference type="EMBL" id="UOEY01000087">
    <property type="protein sequence ID" value="VAW39790.1"/>
    <property type="molecule type" value="Genomic_DNA"/>
</dbReference>
<protein>
    <submittedName>
        <fullName evidence="1">Uncharacterized protein</fullName>
    </submittedName>
</protein>
<organism evidence="1">
    <name type="scientific">hydrothermal vent metagenome</name>
    <dbReference type="NCBI Taxonomy" id="652676"/>
    <lineage>
        <taxon>unclassified sequences</taxon>
        <taxon>metagenomes</taxon>
        <taxon>ecological metagenomes</taxon>
    </lineage>
</organism>
<accession>A0A3B0VGL3</accession>
<dbReference type="AlphaFoldDB" id="A0A3B0VGL3"/>